<name>A0A024U3X5_9STRA</name>
<dbReference type="VEuPathDB" id="FungiDB:H310_06741"/>
<sequence length="426" mass="47594">MTTANKPPIVVEDVEMDETLDADDIEDVQMDAANEEVDTFLLQLKLQMDERDAAGVSFSFESFTSVLVQCFVPLLEHSSMLQIVPMIHLRIAEVDHKFLVEVLSNTHIYVPHELVTKSTSGMSTTYHLNLPILRTPLKCDFLQAVPMLVTEFIKQMHIFDPQPPPPPTPVPKPVQSPPSQRPRAIPPESTVFPLAHFPGTLYHANDINGSVVTAILLGVTPSSLYILHFGPTNHHHDLAVLHQVISLKDISRVVLKRGENKSFVVHFKTAGAPCKPIFSQSSERIVAMIQSYMEKHSAKRRLDHGGEDPRPRHVKKANGFDMSSFFANMEKATKELSQKVVGSFNEVSKLLSGEAPPLTLAAVSQMEANFFRRPDPHQLFAITEGYKSIALHHAQTPGDELVDQAETNMLLFVKQPQVQRVLHRPN</sequence>
<dbReference type="GeneID" id="20083791"/>
<gene>
    <name evidence="2" type="ORF">H310_06741</name>
</gene>
<evidence type="ECO:0000256" key="1">
    <source>
        <dbReference type="SAM" id="MobiDB-lite"/>
    </source>
</evidence>
<dbReference type="EMBL" id="KI913963">
    <property type="protein sequence ID" value="ETW01131.1"/>
    <property type="molecule type" value="Genomic_DNA"/>
</dbReference>
<dbReference type="RefSeq" id="XP_008870129.1">
    <property type="nucleotide sequence ID" value="XM_008871907.1"/>
</dbReference>
<accession>A0A024U3X5</accession>
<dbReference type="AlphaFoldDB" id="A0A024U3X5"/>
<organism evidence="2">
    <name type="scientific">Aphanomyces invadans</name>
    <dbReference type="NCBI Taxonomy" id="157072"/>
    <lineage>
        <taxon>Eukaryota</taxon>
        <taxon>Sar</taxon>
        <taxon>Stramenopiles</taxon>
        <taxon>Oomycota</taxon>
        <taxon>Saprolegniomycetes</taxon>
        <taxon>Saprolegniales</taxon>
        <taxon>Verrucalvaceae</taxon>
        <taxon>Aphanomyces</taxon>
    </lineage>
</organism>
<dbReference type="OrthoDB" id="70901at2759"/>
<protein>
    <submittedName>
        <fullName evidence="2">Uncharacterized protein</fullName>
    </submittedName>
</protein>
<feature type="region of interest" description="Disordered" evidence="1">
    <location>
        <begin position="163"/>
        <end position="184"/>
    </location>
</feature>
<reference evidence="2" key="1">
    <citation type="submission" date="2013-12" db="EMBL/GenBank/DDBJ databases">
        <title>The Genome Sequence of Aphanomyces invadans NJM9701.</title>
        <authorList>
            <consortium name="The Broad Institute Genomics Platform"/>
            <person name="Russ C."/>
            <person name="Tyler B."/>
            <person name="van West P."/>
            <person name="Dieguez-Uribeondo J."/>
            <person name="Young S.K."/>
            <person name="Zeng Q."/>
            <person name="Gargeya S."/>
            <person name="Fitzgerald M."/>
            <person name="Abouelleil A."/>
            <person name="Alvarado L."/>
            <person name="Chapman S.B."/>
            <person name="Gainer-Dewar J."/>
            <person name="Goldberg J."/>
            <person name="Griggs A."/>
            <person name="Gujja S."/>
            <person name="Hansen M."/>
            <person name="Howarth C."/>
            <person name="Imamovic A."/>
            <person name="Ireland A."/>
            <person name="Larimer J."/>
            <person name="McCowan C."/>
            <person name="Murphy C."/>
            <person name="Pearson M."/>
            <person name="Poon T.W."/>
            <person name="Priest M."/>
            <person name="Roberts A."/>
            <person name="Saif S."/>
            <person name="Shea T."/>
            <person name="Sykes S."/>
            <person name="Wortman J."/>
            <person name="Nusbaum C."/>
            <person name="Birren B."/>
        </authorList>
    </citation>
    <scope>NUCLEOTIDE SEQUENCE [LARGE SCALE GENOMIC DNA]</scope>
    <source>
        <strain evidence="2">NJM9701</strain>
    </source>
</reference>
<proteinExistence type="predicted"/>
<feature type="compositionally biased region" description="Pro residues" evidence="1">
    <location>
        <begin position="163"/>
        <end position="180"/>
    </location>
</feature>
<evidence type="ECO:0000313" key="2">
    <source>
        <dbReference type="EMBL" id="ETW01131.1"/>
    </source>
</evidence>